<sequence length="891" mass="101289">MADPTTGRARGRSRGRARGTVPPPETVRRPGAGDAPPTMGIVQPPAPTYQPGPQAPYQQQFQQQQAVPPAGAAAGRALQRSAVQRPGEGTVAAATAQMGSLGMGGPGGDTAGRGARRGRRDEITFLATRPQRITDKRGESGVGVKLMCNYFQLVTMPNWAIQQYHVEFAPNIESSRMRRAMLGDHRQRFGGMYLFDGMSDLKSPARMEQPVTELYSQRRSDGENIRITVKHVQELAPNNPELLRIFNTQMRRNLEHLQLVQIRRQYFDQTRPERVERHKLEVWEGLTTAIGQHDGGVLMVVDTVHKVLRTDNVLDMLRTLATRGQNYKDEAIKSIVGCIVMTRYNNRTYRVDDIDWAKNPQHTFQMKEAQISYMQYYKQQYEKDITDPNQPLLVCRPKERDIAVGRTDNIYLIPELCFLTGLTDEIRSNFNIMKDLAQHMKLEPAKRVTKLREFMSNMKRNAQIEREMGQWGLKFSENLLEVDGRQVNPERVIFGGNQKAEVNRMTADFSREMRDKHMFKAVCLNKWVVVCPRRDMPKAQDFVRDLMSVGPPMGVRIQQPQMITLEDDRVHSYINSLKAVSGDTELLMAVFPNNRKDRYDSLKKCACVDMGLPTQVMLGRTLMNKNLKSVATKVAIQMNCKLGGEAWAVEIPLSGTMCVGYDTYHDSRQKGLSAGGFVASLNRMFTRWYSRVGFHQTHQELSSALKTHLALALKEYQNENNTPPERILFFRDGVSDGQLMQVQEWEVMQIEGILNELYPGRVPQLAFVVVTKRIAARFFAVSRGSYQNPLPGTVIDNAVTRPERYDFYLVSQSVRQGTVAPTHFNVIHDTTSLKPEHMQRLSYKLTHLYFNWPGTIRVPAPCQYAHKLAFLAGQSLHDEPHKRLASSLFYL</sequence>
<feature type="domain" description="PAZ" evidence="9">
    <location>
        <begin position="312"/>
        <end position="421"/>
    </location>
</feature>
<evidence type="ECO:0000256" key="8">
    <source>
        <dbReference type="SAM" id="MobiDB-lite"/>
    </source>
</evidence>
<dbReference type="SUPFAM" id="SSF101690">
    <property type="entry name" value="PAZ domain"/>
    <property type="match status" value="1"/>
</dbReference>
<dbReference type="InterPro" id="IPR003100">
    <property type="entry name" value="PAZ_dom"/>
</dbReference>
<feature type="compositionally biased region" description="Pro residues" evidence="8">
    <location>
        <begin position="44"/>
        <end position="54"/>
    </location>
</feature>
<dbReference type="GO" id="GO:0003743">
    <property type="term" value="F:translation initiation factor activity"/>
    <property type="evidence" value="ECO:0007669"/>
    <property type="project" value="UniProtKB-KW"/>
</dbReference>
<keyword evidence="11" id="KW-0648">Protein biosynthesis</keyword>
<dbReference type="SMART" id="SM00950">
    <property type="entry name" value="Piwi"/>
    <property type="match status" value="1"/>
</dbReference>
<dbReference type="Pfam" id="PF02170">
    <property type="entry name" value="PAZ"/>
    <property type="match status" value="1"/>
</dbReference>
<dbReference type="CDD" id="cd04658">
    <property type="entry name" value="Piwi_piwi-like_Euk"/>
    <property type="match status" value="1"/>
</dbReference>
<evidence type="ECO:0000256" key="5">
    <source>
        <dbReference type="ARBA" id="ARBA00022884"/>
    </source>
</evidence>
<dbReference type="FunFam" id="3.30.420.10:FF:000014">
    <property type="entry name" value="Piwi-like RNA-mediated gene silencing 1"/>
    <property type="match status" value="1"/>
</dbReference>
<dbReference type="PANTHER" id="PTHR22891">
    <property type="entry name" value="EUKARYOTIC TRANSLATION INITIATION FACTOR 2C"/>
    <property type="match status" value="1"/>
</dbReference>
<keyword evidence="3" id="KW-0963">Cytoplasm</keyword>
<dbReference type="InterPro" id="IPR036397">
    <property type="entry name" value="RNaseH_sf"/>
</dbReference>
<proteinExistence type="inferred from homology"/>
<dbReference type="InterPro" id="IPR036085">
    <property type="entry name" value="PAZ_dom_sf"/>
</dbReference>
<feature type="domain" description="Piwi" evidence="10">
    <location>
        <begin position="586"/>
        <end position="877"/>
    </location>
</feature>
<feature type="compositionally biased region" description="Gly residues" evidence="8">
    <location>
        <begin position="101"/>
        <end position="111"/>
    </location>
</feature>
<keyword evidence="5" id="KW-0694">RNA-binding</keyword>
<dbReference type="InterPro" id="IPR012337">
    <property type="entry name" value="RNaseH-like_sf"/>
</dbReference>
<comment type="similarity">
    <text evidence="7">Belongs to the argonaute family. Piwi subfamily.</text>
</comment>
<organism evidence="11">
    <name type="scientific">Ornithodoros turicata</name>
    <dbReference type="NCBI Taxonomy" id="34597"/>
    <lineage>
        <taxon>Eukaryota</taxon>
        <taxon>Metazoa</taxon>
        <taxon>Ecdysozoa</taxon>
        <taxon>Arthropoda</taxon>
        <taxon>Chelicerata</taxon>
        <taxon>Arachnida</taxon>
        <taxon>Acari</taxon>
        <taxon>Parasitiformes</taxon>
        <taxon>Ixodida</taxon>
        <taxon>Ixodoidea</taxon>
        <taxon>Argasidae</taxon>
        <taxon>Ornithodorinae</taxon>
        <taxon>Ornithodoros</taxon>
    </lineage>
</organism>
<feature type="compositionally biased region" description="Low complexity" evidence="8">
    <location>
        <begin position="55"/>
        <end position="79"/>
    </location>
</feature>
<dbReference type="AlphaFoldDB" id="A0A2R5LJN5"/>
<evidence type="ECO:0000259" key="10">
    <source>
        <dbReference type="PROSITE" id="PS50822"/>
    </source>
</evidence>
<dbReference type="SMART" id="SM00949">
    <property type="entry name" value="PAZ"/>
    <property type="match status" value="1"/>
</dbReference>
<dbReference type="GO" id="GO:0005737">
    <property type="term" value="C:cytoplasm"/>
    <property type="evidence" value="ECO:0007669"/>
    <property type="project" value="UniProtKB-SubCell"/>
</dbReference>
<dbReference type="Gene3D" id="2.170.260.10">
    <property type="entry name" value="paz domain"/>
    <property type="match status" value="1"/>
</dbReference>
<dbReference type="GO" id="GO:0030154">
    <property type="term" value="P:cell differentiation"/>
    <property type="evidence" value="ECO:0007669"/>
    <property type="project" value="UniProtKB-KW"/>
</dbReference>
<protein>
    <submittedName>
        <fullName evidence="11">Putative translation initiation factor 2c eif-2c</fullName>
    </submittedName>
</protein>
<dbReference type="SUPFAM" id="SSF53098">
    <property type="entry name" value="Ribonuclease H-like"/>
    <property type="match status" value="1"/>
</dbReference>
<dbReference type="GO" id="GO:0003723">
    <property type="term" value="F:RNA binding"/>
    <property type="evidence" value="ECO:0007669"/>
    <property type="project" value="UniProtKB-KW"/>
</dbReference>
<keyword evidence="11" id="KW-0396">Initiation factor</keyword>
<feature type="region of interest" description="Disordered" evidence="8">
    <location>
        <begin position="1"/>
        <end position="121"/>
    </location>
</feature>
<evidence type="ECO:0000259" key="9">
    <source>
        <dbReference type="PROSITE" id="PS50821"/>
    </source>
</evidence>
<dbReference type="CDD" id="cd02845">
    <property type="entry name" value="PAZ_piwi_like"/>
    <property type="match status" value="1"/>
</dbReference>
<dbReference type="Pfam" id="PF02171">
    <property type="entry name" value="Piwi"/>
    <property type="match status" value="1"/>
</dbReference>
<keyword evidence="4" id="KW-0221">Differentiation</keyword>
<accession>A0A2R5LJN5</accession>
<dbReference type="Pfam" id="PF23278">
    <property type="entry name" value="Piwi_N"/>
    <property type="match status" value="1"/>
</dbReference>
<evidence type="ECO:0000256" key="1">
    <source>
        <dbReference type="ARBA" id="ARBA00004496"/>
    </source>
</evidence>
<name>A0A2R5LJN5_9ACAR</name>
<evidence type="ECO:0000313" key="11">
    <source>
        <dbReference type="EMBL" id="MBY09537.1"/>
    </source>
</evidence>
<evidence type="ECO:0000256" key="6">
    <source>
        <dbReference type="ARBA" id="ARBA00023158"/>
    </source>
</evidence>
<dbReference type="PROSITE" id="PS50822">
    <property type="entry name" value="PIWI"/>
    <property type="match status" value="1"/>
</dbReference>
<keyword evidence="2" id="KW-0217">Developmental protein</keyword>
<evidence type="ECO:0000256" key="4">
    <source>
        <dbReference type="ARBA" id="ARBA00022782"/>
    </source>
</evidence>
<comment type="subcellular location">
    <subcellularLocation>
        <location evidence="1">Cytoplasm</location>
    </subcellularLocation>
</comment>
<evidence type="ECO:0000256" key="2">
    <source>
        <dbReference type="ARBA" id="ARBA00022473"/>
    </source>
</evidence>
<dbReference type="EMBL" id="GGLE01005411">
    <property type="protein sequence ID" value="MBY09537.1"/>
    <property type="molecule type" value="Transcribed_RNA"/>
</dbReference>
<dbReference type="GO" id="GO:0140965">
    <property type="term" value="P:secondary piRNA processing"/>
    <property type="evidence" value="ECO:0007669"/>
    <property type="project" value="UniProtKB-ARBA"/>
</dbReference>
<dbReference type="Gene3D" id="3.30.420.10">
    <property type="entry name" value="Ribonuclease H-like superfamily/Ribonuclease H"/>
    <property type="match status" value="1"/>
</dbReference>
<reference evidence="11" key="1">
    <citation type="submission" date="2018-03" db="EMBL/GenBank/DDBJ databases">
        <title>The relapsing fever spirochete Borrelia turicatae persists in the highly oxidative environment of its soft-bodied tick vector.</title>
        <authorList>
            <person name="Bourret T.J."/>
            <person name="Boyle W.K."/>
            <person name="Valenzuela J.G."/>
            <person name="Oliveira F."/>
            <person name="Lopez J.E."/>
        </authorList>
    </citation>
    <scope>NUCLEOTIDE SEQUENCE</scope>
    <source>
        <strain evidence="11">Kansas strain/isolate</strain>
        <tissue evidence="11">Salivary glands</tissue>
    </source>
</reference>
<keyword evidence="6" id="KW-0943">RNA-mediated gene silencing</keyword>
<evidence type="ECO:0000256" key="7">
    <source>
        <dbReference type="ARBA" id="ARBA00038291"/>
    </source>
</evidence>
<dbReference type="FunFam" id="2.170.260.10:FF:000003">
    <property type="entry name" value="Piwi-like RNA-mediated gene silencing 2"/>
    <property type="match status" value="1"/>
</dbReference>
<dbReference type="PROSITE" id="PS50821">
    <property type="entry name" value="PAZ"/>
    <property type="match status" value="1"/>
</dbReference>
<evidence type="ECO:0000256" key="3">
    <source>
        <dbReference type="ARBA" id="ARBA00022490"/>
    </source>
</evidence>
<dbReference type="Gene3D" id="3.40.50.2300">
    <property type="match status" value="1"/>
</dbReference>
<dbReference type="InterPro" id="IPR003165">
    <property type="entry name" value="Piwi"/>
</dbReference>